<evidence type="ECO:0000313" key="7">
    <source>
        <dbReference type="EMBL" id="MFC3909418.1"/>
    </source>
</evidence>
<dbReference type="PANTHER" id="PTHR46832:SF1">
    <property type="entry name" value="5'-METHYLTHIOADENOSINE_S-ADENOSYLHOMOCYSTEINE NUCLEOSIDASE"/>
    <property type="match status" value="1"/>
</dbReference>
<keyword evidence="7" id="KW-0326">Glycosidase</keyword>
<sequence length="279" mass="30601">MRIIILGAFQDELPHIISSFSNLKEMMVSKCRCLAGQWNSHDVFIALSGIGTTASAITTTILCENLQPDLIIFCGVAGGLKQDQQIGDLVLANKIIDADLYLLPKLLKDTPYKNALIDPHTLKTISSYFFVNNSVKNLIDNFSFEHLKQGVIVTSNTFPAPKSLFEEIKSLNCSAIEMESAGVYKTVEYYNIPVITIRAISNLLDECGNDLGTHPDALQLCSERLAACLMRLLPKVNDLIAVDKISKIDWCKSMFQSKKTEGSDLNPLATQAGVGTVPS</sequence>
<comment type="pathway">
    <text evidence="1">Amino-acid biosynthesis; L-methionine biosynthesis via salvage pathway; S-methyl-5-thio-alpha-D-ribose 1-phosphate from S-methyl-5'-thioadenosine (hydrolase route): step 1/2.</text>
</comment>
<name>A0ABV8CGH0_9GAMM</name>
<organism evidence="7 8">
    <name type="scientific">Legionella dresdenensis</name>
    <dbReference type="NCBI Taxonomy" id="450200"/>
    <lineage>
        <taxon>Bacteria</taxon>
        <taxon>Pseudomonadati</taxon>
        <taxon>Pseudomonadota</taxon>
        <taxon>Gammaproteobacteria</taxon>
        <taxon>Legionellales</taxon>
        <taxon>Legionellaceae</taxon>
        <taxon>Legionella</taxon>
    </lineage>
</organism>
<evidence type="ECO:0000256" key="5">
    <source>
        <dbReference type="ARBA" id="ARBA00023167"/>
    </source>
</evidence>
<dbReference type="GO" id="GO:0008782">
    <property type="term" value="F:adenosylhomocysteine nucleosidase activity"/>
    <property type="evidence" value="ECO:0007669"/>
    <property type="project" value="UniProtKB-EC"/>
</dbReference>
<dbReference type="Gene3D" id="3.40.50.1580">
    <property type="entry name" value="Nucleoside phosphorylase domain"/>
    <property type="match status" value="1"/>
</dbReference>
<dbReference type="PANTHER" id="PTHR46832">
    <property type="entry name" value="5'-METHYLTHIOADENOSINE/S-ADENOSYLHOMOCYSTEINE NUCLEOSIDASE"/>
    <property type="match status" value="1"/>
</dbReference>
<protein>
    <recommendedName>
        <fullName evidence="2">adenosylhomocysteine nucleosidase</fullName>
        <ecNumber evidence="2">3.2.2.9</ecNumber>
    </recommendedName>
</protein>
<comment type="caution">
    <text evidence="7">The sequence shown here is derived from an EMBL/GenBank/DDBJ whole genome shotgun (WGS) entry which is preliminary data.</text>
</comment>
<keyword evidence="3" id="KW-0028">Amino-acid biosynthesis</keyword>
<evidence type="ECO:0000259" key="6">
    <source>
        <dbReference type="Pfam" id="PF01048"/>
    </source>
</evidence>
<evidence type="ECO:0000256" key="4">
    <source>
        <dbReference type="ARBA" id="ARBA00022801"/>
    </source>
</evidence>
<dbReference type="InterPro" id="IPR000845">
    <property type="entry name" value="Nucleoside_phosphorylase_d"/>
</dbReference>
<accession>A0ABV8CGH0</accession>
<dbReference type="RefSeq" id="WP_382343617.1">
    <property type="nucleotide sequence ID" value="NZ_JBHSAB010000023.1"/>
</dbReference>
<dbReference type="GO" id="GO:0008930">
    <property type="term" value="F:methylthioadenosine nucleosidase activity"/>
    <property type="evidence" value="ECO:0007669"/>
    <property type="project" value="UniProtKB-EC"/>
</dbReference>
<evidence type="ECO:0000313" key="8">
    <source>
        <dbReference type="Proteomes" id="UP001595758"/>
    </source>
</evidence>
<dbReference type="Pfam" id="PF01048">
    <property type="entry name" value="PNP_UDP_1"/>
    <property type="match status" value="1"/>
</dbReference>
<gene>
    <name evidence="7" type="primary">mtnN</name>
    <name evidence="7" type="ORF">ACFORL_10080</name>
</gene>
<dbReference type="EMBL" id="JBHSAB010000023">
    <property type="protein sequence ID" value="MFC3909418.1"/>
    <property type="molecule type" value="Genomic_DNA"/>
</dbReference>
<reference evidence="8" key="1">
    <citation type="journal article" date="2019" name="Int. J. Syst. Evol. Microbiol.">
        <title>The Global Catalogue of Microorganisms (GCM) 10K type strain sequencing project: providing services to taxonomists for standard genome sequencing and annotation.</title>
        <authorList>
            <consortium name="The Broad Institute Genomics Platform"/>
            <consortium name="The Broad Institute Genome Sequencing Center for Infectious Disease"/>
            <person name="Wu L."/>
            <person name="Ma J."/>
        </authorList>
    </citation>
    <scope>NUCLEOTIDE SEQUENCE [LARGE SCALE GENOMIC DNA]</scope>
    <source>
        <strain evidence="8">CCUG 59858</strain>
    </source>
</reference>
<evidence type="ECO:0000256" key="2">
    <source>
        <dbReference type="ARBA" id="ARBA00011974"/>
    </source>
</evidence>
<proteinExistence type="predicted"/>
<dbReference type="InterPro" id="IPR035994">
    <property type="entry name" value="Nucleoside_phosphorylase_sf"/>
</dbReference>
<keyword evidence="8" id="KW-1185">Reference proteome</keyword>
<evidence type="ECO:0000256" key="1">
    <source>
        <dbReference type="ARBA" id="ARBA00004945"/>
    </source>
</evidence>
<dbReference type="EC" id="3.2.2.9" evidence="2"/>
<dbReference type="SUPFAM" id="SSF53167">
    <property type="entry name" value="Purine and uridine phosphorylases"/>
    <property type="match status" value="1"/>
</dbReference>
<dbReference type="NCBIfam" id="TIGR01704">
    <property type="entry name" value="MTA_SAH-Nsdase"/>
    <property type="match status" value="1"/>
</dbReference>
<feature type="domain" description="Nucleoside phosphorylase" evidence="6">
    <location>
        <begin position="2"/>
        <end position="233"/>
    </location>
</feature>
<evidence type="ECO:0000256" key="3">
    <source>
        <dbReference type="ARBA" id="ARBA00022605"/>
    </source>
</evidence>
<keyword evidence="4 7" id="KW-0378">Hydrolase</keyword>
<dbReference type="CDD" id="cd09008">
    <property type="entry name" value="MTAN"/>
    <property type="match status" value="1"/>
</dbReference>
<dbReference type="Proteomes" id="UP001595758">
    <property type="component" value="Unassembled WGS sequence"/>
</dbReference>
<dbReference type="InterPro" id="IPR010049">
    <property type="entry name" value="MTA_SAH_Nsdase"/>
</dbReference>
<keyword evidence="5" id="KW-0486">Methionine biosynthesis</keyword>